<comment type="caution">
    <text evidence="1">The sequence shown here is derived from an EMBL/GenBank/DDBJ whole genome shotgun (WGS) entry which is preliminary data.</text>
</comment>
<organism evidence="1 2">
    <name type="scientific">Mycobacterium haemophilum</name>
    <dbReference type="NCBI Taxonomy" id="29311"/>
    <lineage>
        <taxon>Bacteria</taxon>
        <taxon>Bacillati</taxon>
        <taxon>Actinomycetota</taxon>
        <taxon>Actinomycetes</taxon>
        <taxon>Mycobacteriales</taxon>
        <taxon>Mycobacteriaceae</taxon>
        <taxon>Mycobacterium</taxon>
    </lineage>
</organism>
<keyword evidence="2" id="KW-1185">Reference proteome</keyword>
<dbReference type="EMBL" id="LDPR01000011">
    <property type="protein sequence ID" value="KLO35954.1"/>
    <property type="molecule type" value="Genomic_DNA"/>
</dbReference>
<protein>
    <submittedName>
        <fullName evidence="1">Uncharacterized protein</fullName>
    </submittedName>
</protein>
<reference evidence="1 2" key="1">
    <citation type="submission" date="2015-05" db="EMBL/GenBank/DDBJ databases">
        <title>Genome sequence of Mycobacterium haemophilum.</title>
        <authorList>
            <person name="Greninger A.L."/>
            <person name="Cunningham G."/>
            <person name="Miller S."/>
        </authorList>
    </citation>
    <scope>NUCLEOTIDE SEQUENCE [LARGE SCALE GENOMIC DNA]</scope>
    <source>
        <strain evidence="2">UC1</strain>
    </source>
</reference>
<evidence type="ECO:0000313" key="2">
    <source>
        <dbReference type="Proteomes" id="UP000036334"/>
    </source>
</evidence>
<gene>
    <name evidence="1" type="ORF">ABH38_13790</name>
</gene>
<dbReference type="RefSeq" id="WP_047315328.1">
    <property type="nucleotide sequence ID" value="NZ_LDPQ01000012.1"/>
</dbReference>
<proteinExistence type="predicted"/>
<name>A0A0I9U1J4_9MYCO</name>
<dbReference type="Proteomes" id="UP000036334">
    <property type="component" value="Unassembled WGS sequence"/>
</dbReference>
<dbReference type="AlphaFoldDB" id="A0A0I9U1J4"/>
<sequence length="82" mass="8468">MSHDASTIWLGIDVLGCRALGLGGPTTAPCIGIGISPTTRPSKRPAADIDIDIVFVDATCTHGEVDAPDELAEPEPQPVTES</sequence>
<evidence type="ECO:0000313" key="1">
    <source>
        <dbReference type="EMBL" id="KLO35954.1"/>
    </source>
</evidence>
<accession>A0A0I9U1J4</accession>
<dbReference type="PATRIC" id="fig|29311.18.peg.928"/>